<reference evidence="2 3" key="1">
    <citation type="submission" date="2017-11" db="EMBL/GenBank/DDBJ databases">
        <title>Draft genome of Arthrobacter agilis strain UMCV2, a plant growth-promoting rhizobacterium and biocontrol capacity of phytopathogenic fungi.</title>
        <authorList>
            <person name="Martinez-Camara R."/>
            <person name="Santoyo G."/>
            <person name="Moreno-Hagelsieb G."/>
            <person name="Valencia-Cantero E."/>
        </authorList>
    </citation>
    <scope>NUCLEOTIDE SEQUENCE [LARGE SCALE GENOMIC DNA]</scope>
    <source>
        <strain evidence="2 3">UMCV2</strain>
    </source>
</reference>
<proteinExistence type="predicted"/>
<accession>A0A2L0UGC8</accession>
<dbReference type="Pfam" id="PF00903">
    <property type="entry name" value="Glyoxalase"/>
    <property type="match status" value="1"/>
</dbReference>
<dbReference type="SUPFAM" id="SSF54593">
    <property type="entry name" value="Glyoxalase/Bleomycin resistance protein/Dihydroxybiphenyl dioxygenase"/>
    <property type="match status" value="1"/>
</dbReference>
<dbReference type="Proteomes" id="UP000239187">
    <property type="component" value="Chromosome"/>
</dbReference>
<sequence>MDQQLHFVTVATRDLDAARSFYSGLGWSPALDVPEEIIFYQVAPGLLLGLFRSDKFAQDVGLDAAPGPSGMTLSHNVGSPDEVRRLVARMADAGGTVLKEPRDGSFGGIFHALVRDPNDVVWEIAFNPGWRIDDDGAVIIG</sequence>
<dbReference type="InterPro" id="IPR037523">
    <property type="entry name" value="VOC_core"/>
</dbReference>
<dbReference type="Gene3D" id="3.10.180.10">
    <property type="entry name" value="2,3-Dihydroxybiphenyl 1,2-Dioxygenase, domain 1"/>
    <property type="match status" value="1"/>
</dbReference>
<dbReference type="RefSeq" id="WP_133080523.1">
    <property type="nucleotide sequence ID" value="NZ_CP024915.1"/>
</dbReference>
<organism evidence="2 3">
    <name type="scientific">Arthrobacter agilis</name>
    <dbReference type="NCBI Taxonomy" id="37921"/>
    <lineage>
        <taxon>Bacteria</taxon>
        <taxon>Bacillati</taxon>
        <taxon>Actinomycetota</taxon>
        <taxon>Actinomycetes</taxon>
        <taxon>Micrococcales</taxon>
        <taxon>Micrococcaceae</taxon>
        <taxon>Arthrobacter</taxon>
    </lineage>
</organism>
<evidence type="ECO:0000313" key="3">
    <source>
        <dbReference type="Proteomes" id="UP000239187"/>
    </source>
</evidence>
<dbReference type="InterPro" id="IPR029068">
    <property type="entry name" value="Glyas_Bleomycin-R_OHBP_Dase"/>
</dbReference>
<feature type="domain" description="VOC" evidence="1">
    <location>
        <begin position="4"/>
        <end position="127"/>
    </location>
</feature>
<name>A0A2L0UGC8_9MICC</name>
<dbReference type="PANTHER" id="PTHR36503">
    <property type="entry name" value="BLR2520 PROTEIN"/>
    <property type="match status" value="1"/>
</dbReference>
<dbReference type="AlphaFoldDB" id="A0A2L0UGC8"/>
<protein>
    <submittedName>
        <fullName evidence="2">Glyoxalase</fullName>
    </submittedName>
</protein>
<evidence type="ECO:0000313" key="2">
    <source>
        <dbReference type="EMBL" id="AUZ88299.1"/>
    </source>
</evidence>
<dbReference type="PROSITE" id="PS51819">
    <property type="entry name" value="VOC"/>
    <property type="match status" value="1"/>
</dbReference>
<dbReference type="InterPro" id="IPR004360">
    <property type="entry name" value="Glyas_Fos-R_dOase_dom"/>
</dbReference>
<dbReference type="EMBL" id="CP024915">
    <property type="protein sequence ID" value="AUZ88299.1"/>
    <property type="molecule type" value="Genomic_DNA"/>
</dbReference>
<evidence type="ECO:0000259" key="1">
    <source>
        <dbReference type="PROSITE" id="PS51819"/>
    </source>
</evidence>
<dbReference type="PANTHER" id="PTHR36503:SF1">
    <property type="entry name" value="BLR2520 PROTEIN"/>
    <property type="match status" value="1"/>
</dbReference>
<gene>
    <name evidence="2" type="ORF">CVO76_12130</name>
</gene>